<dbReference type="AlphaFoldDB" id="A0A538U3L3"/>
<dbReference type="InterPro" id="IPR001296">
    <property type="entry name" value="Glyco_trans_1"/>
</dbReference>
<evidence type="ECO:0000313" key="4">
    <source>
        <dbReference type="Proteomes" id="UP000319836"/>
    </source>
</evidence>
<dbReference type="SUPFAM" id="SSF53756">
    <property type="entry name" value="UDP-Glycosyltransferase/glycogen phosphorylase"/>
    <property type="match status" value="1"/>
</dbReference>
<keyword evidence="3" id="KW-0808">Transferase</keyword>
<organism evidence="3 4">
    <name type="scientific">Eiseniibacteriota bacterium</name>
    <dbReference type="NCBI Taxonomy" id="2212470"/>
    <lineage>
        <taxon>Bacteria</taxon>
        <taxon>Candidatus Eiseniibacteriota</taxon>
    </lineage>
</organism>
<evidence type="ECO:0000259" key="1">
    <source>
        <dbReference type="Pfam" id="PF00534"/>
    </source>
</evidence>
<dbReference type="Pfam" id="PF00534">
    <property type="entry name" value="Glycos_transf_1"/>
    <property type="match status" value="1"/>
</dbReference>
<proteinExistence type="predicted"/>
<dbReference type="EMBL" id="VBPA01000203">
    <property type="protein sequence ID" value="TMQ70453.1"/>
    <property type="molecule type" value="Genomic_DNA"/>
</dbReference>
<accession>A0A538U3L3</accession>
<dbReference type="Pfam" id="PF13439">
    <property type="entry name" value="Glyco_transf_4"/>
    <property type="match status" value="1"/>
</dbReference>
<dbReference type="GO" id="GO:0016757">
    <property type="term" value="F:glycosyltransferase activity"/>
    <property type="evidence" value="ECO:0007669"/>
    <property type="project" value="InterPro"/>
</dbReference>
<protein>
    <submittedName>
        <fullName evidence="3">Glycosyltransferase</fullName>
    </submittedName>
</protein>
<dbReference type="PANTHER" id="PTHR12526">
    <property type="entry name" value="GLYCOSYLTRANSFERASE"/>
    <property type="match status" value="1"/>
</dbReference>
<evidence type="ECO:0000313" key="3">
    <source>
        <dbReference type="EMBL" id="TMQ70453.1"/>
    </source>
</evidence>
<name>A0A538U3L3_UNCEI</name>
<comment type="caution">
    <text evidence="3">The sequence shown here is derived from an EMBL/GenBank/DDBJ whole genome shotgun (WGS) entry which is preliminary data.</text>
</comment>
<dbReference type="InterPro" id="IPR028098">
    <property type="entry name" value="Glyco_trans_4-like_N"/>
</dbReference>
<gene>
    <name evidence="3" type="ORF">E6K80_08505</name>
</gene>
<sequence>MKVLHLIESMGHGGAEWLVVEHVRHAGPGVESLVCAVNRGGAALEAAAALGARTFVLDKVEKRAFAVRRLAGLLRDERIDVVNGHNPVGGLYAALAALGSRETAVFRTEHSVHYGGRHSPIYPLLETLSTAVTRRVVCVCQAVLESHVRRMPWAARRFVTVANGISPAPHTRPRDTVRREMGIAPEDRIALTIGSLTPAKAQHVLIESFAWIAPRVPRARLWIAGEGRLGGALEEQIRRAGLEDRVRWLGARTDAADLMAASDAFVLSSVREGLPVTVLEAMRAGRPVVATDAGGTAEAVEDGVTGRIVPMRDPAALGAALGDVLGDPERAERMGRRGRERWARDFTAERMVRETEALYQAERRVIQPASSARVLGDPRATP</sequence>
<dbReference type="Proteomes" id="UP000319836">
    <property type="component" value="Unassembled WGS sequence"/>
</dbReference>
<reference evidence="3 4" key="1">
    <citation type="journal article" date="2019" name="Nat. Microbiol.">
        <title>Mediterranean grassland soil C-N compound turnover is dependent on rainfall and depth, and is mediated by genomically divergent microorganisms.</title>
        <authorList>
            <person name="Diamond S."/>
            <person name="Andeer P.F."/>
            <person name="Li Z."/>
            <person name="Crits-Christoph A."/>
            <person name="Burstein D."/>
            <person name="Anantharaman K."/>
            <person name="Lane K.R."/>
            <person name="Thomas B.C."/>
            <person name="Pan C."/>
            <person name="Northen T.R."/>
            <person name="Banfield J.F."/>
        </authorList>
    </citation>
    <scope>NUCLEOTIDE SEQUENCE [LARGE SCALE GENOMIC DNA]</scope>
    <source>
        <strain evidence="3">WS_10</strain>
    </source>
</reference>
<dbReference type="Gene3D" id="3.40.50.2000">
    <property type="entry name" value="Glycogen Phosphorylase B"/>
    <property type="match status" value="2"/>
</dbReference>
<feature type="domain" description="Glycosyltransferase subfamily 4-like N-terminal" evidence="2">
    <location>
        <begin position="13"/>
        <end position="167"/>
    </location>
</feature>
<feature type="domain" description="Glycosyl transferase family 1" evidence="1">
    <location>
        <begin position="174"/>
        <end position="341"/>
    </location>
</feature>
<evidence type="ECO:0000259" key="2">
    <source>
        <dbReference type="Pfam" id="PF13439"/>
    </source>
</evidence>